<organism evidence="10 11">
    <name type="scientific">Mytilus edulis</name>
    <name type="common">Blue mussel</name>
    <dbReference type="NCBI Taxonomy" id="6550"/>
    <lineage>
        <taxon>Eukaryota</taxon>
        <taxon>Metazoa</taxon>
        <taxon>Spiralia</taxon>
        <taxon>Lophotrochozoa</taxon>
        <taxon>Mollusca</taxon>
        <taxon>Bivalvia</taxon>
        <taxon>Autobranchia</taxon>
        <taxon>Pteriomorphia</taxon>
        <taxon>Mytilida</taxon>
        <taxon>Mytiloidea</taxon>
        <taxon>Mytilidae</taxon>
        <taxon>Mytilinae</taxon>
        <taxon>Mytilus</taxon>
    </lineage>
</organism>
<comment type="caution">
    <text evidence="10">The sequence shown here is derived from an EMBL/GenBank/DDBJ whole genome shotgun (WGS) entry which is preliminary data.</text>
</comment>
<dbReference type="GO" id="GO:0005634">
    <property type="term" value="C:nucleus"/>
    <property type="evidence" value="ECO:0007669"/>
    <property type="project" value="UniProtKB-SubCell"/>
</dbReference>
<dbReference type="PANTHER" id="PTHR24394">
    <property type="entry name" value="ZINC FINGER PROTEIN"/>
    <property type="match status" value="1"/>
</dbReference>
<dbReference type="OrthoDB" id="1405595at2759"/>
<dbReference type="Gene3D" id="3.30.160.60">
    <property type="entry name" value="Classic Zinc Finger"/>
    <property type="match status" value="3"/>
</dbReference>
<dbReference type="PROSITE" id="PS00028">
    <property type="entry name" value="ZINC_FINGER_C2H2_1"/>
    <property type="match status" value="4"/>
</dbReference>
<dbReference type="SUPFAM" id="SSF57667">
    <property type="entry name" value="beta-beta-alpha zinc fingers"/>
    <property type="match status" value="2"/>
</dbReference>
<dbReference type="FunFam" id="3.30.160.60:FF:000100">
    <property type="entry name" value="Zinc finger 45-like"/>
    <property type="match status" value="1"/>
</dbReference>
<evidence type="ECO:0000256" key="5">
    <source>
        <dbReference type="ARBA" id="ARBA00022833"/>
    </source>
</evidence>
<protein>
    <submittedName>
        <fullName evidence="10">KRAB</fullName>
    </submittedName>
</protein>
<sequence>MKNKTLYCSAFWLINYKNFNQSEPRMDSKQCHVCGEIFINVSVVWSHISSHSRKEIYDCLVAFKSSLEIFMKQYFALKEYVDSYLMKGSCKDSDKNGENSRTVNMAGEINKINSTMNMVEENDSKVNMVGENISTVNMAGENLRSDNHLFQRKDQNSDSKTSERIKNIRKERCKSNHETNEQMEEPDDDVVVLSETDYRHETEINHVDNRFISDNDNCNKFDSEIEDNSFSASKGDNLNPTSGETSFSELTNLQTKSEVEHNLSVIDLSEVEHEEEDMDTKFEMTYDPLENDHQTKTYQEKKSEKTENMYMYATSNNKGGNNTDNHTNMQDIKPVHVLTGKTIQMIAREISLNSGRDRIMKETTCEECGRTFATKFVLRRHMMSHTGERTHACPTCGKGFIGKQNMMVHLRVHTGEKPYKCSYCGQQFSQYGTLYRHRKRHTTDIRTANRTAF</sequence>
<feature type="domain" description="C2H2-type" evidence="9">
    <location>
        <begin position="363"/>
        <end position="390"/>
    </location>
</feature>
<evidence type="ECO:0000313" key="10">
    <source>
        <dbReference type="EMBL" id="CAG2204497.1"/>
    </source>
</evidence>
<reference evidence="10" key="1">
    <citation type="submission" date="2021-03" db="EMBL/GenBank/DDBJ databases">
        <authorList>
            <person name="Bekaert M."/>
        </authorList>
    </citation>
    <scope>NUCLEOTIDE SEQUENCE</scope>
</reference>
<dbReference type="EMBL" id="CAJPWZ010000957">
    <property type="protein sequence ID" value="CAG2204497.1"/>
    <property type="molecule type" value="Genomic_DNA"/>
</dbReference>
<feature type="domain" description="C2H2-type" evidence="9">
    <location>
        <begin position="391"/>
        <end position="418"/>
    </location>
</feature>
<dbReference type="GO" id="GO:0000981">
    <property type="term" value="F:DNA-binding transcription factor activity, RNA polymerase II-specific"/>
    <property type="evidence" value="ECO:0007669"/>
    <property type="project" value="TreeGrafter"/>
</dbReference>
<evidence type="ECO:0000259" key="9">
    <source>
        <dbReference type="PROSITE" id="PS50157"/>
    </source>
</evidence>
<feature type="region of interest" description="Disordered" evidence="8">
    <location>
        <begin position="227"/>
        <end position="246"/>
    </location>
</feature>
<feature type="compositionally biased region" description="Polar residues" evidence="8">
    <location>
        <begin position="228"/>
        <end position="246"/>
    </location>
</feature>
<feature type="region of interest" description="Disordered" evidence="8">
    <location>
        <begin position="144"/>
        <end position="187"/>
    </location>
</feature>
<evidence type="ECO:0000256" key="8">
    <source>
        <dbReference type="SAM" id="MobiDB-lite"/>
    </source>
</evidence>
<evidence type="ECO:0000256" key="6">
    <source>
        <dbReference type="ARBA" id="ARBA00023242"/>
    </source>
</evidence>
<dbReference type="InterPro" id="IPR036236">
    <property type="entry name" value="Znf_C2H2_sf"/>
</dbReference>
<dbReference type="Pfam" id="PF13894">
    <property type="entry name" value="zf-C2H2_4"/>
    <property type="match status" value="1"/>
</dbReference>
<dbReference type="GO" id="GO:0008270">
    <property type="term" value="F:zinc ion binding"/>
    <property type="evidence" value="ECO:0007669"/>
    <property type="project" value="UniProtKB-KW"/>
</dbReference>
<accession>A0A8S3RCK2</accession>
<dbReference type="SMART" id="SM00355">
    <property type="entry name" value="ZnF_C2H2"/>
    <property type="match status" value="4"/>
</dbReference>
<dbReference type="PANTHER" id="PTHR24394:SF29">
    <property type="entry name" value="MYONEURIN"/>
    <property type="match status" value="1"/>
</dbReference>
<keyword evidence="6" id="KW-0539">Nucleus</keyword>
<keyword evidence="3" id="KW-0677">Repeat</keyword>
<dbReference type="FunFam" id="3.30.160.60:FF:000145">
    <property type="entry name" value="Zinc finger protein 574"/>
    <property type="match status" value="1"/>
</dbReference>
<proteinExistence type="predicted"/>
<keyword evidence="11" id="KW-1185">Reference proteome</keyword>
<dbReference type="PROSITE" id="PS50157">
    <property type="entry name" value="ZINC_FINGER_C2H2_2"/>
    <property type="match status" value="3"/>
</dbReference>
<keyword evidence="5" id="KW-0862">Zinc</keyword>
<dbReference type="Pfam" id="PF00096">
    <property type="entry name" value="zf-C2H2"/>
    <property type="match status" value="2"/>
</dbReference>
<evidence type="ECO:0000256" key="3">
    <source>
        <dbReference type="ARBA" id="ARBA00022737"/>
    </source>
</evidence>
<dbReference type="Proteomes" id="UP000683360">
    <property type="component" value="Unassembled WGS sequence"/>
</dbReference>
<feature type="domain" description="C2H2-type" evidence="9">
    <location>
        <begin position="419"/>
        <end position="446"/>
    </location>
</feature>
<dbReference type="FunFam" id="3.30.160.60:FF:002343">
    <property type="entry name" value="Zinc finger protein 33A"/>
    <property type="match status" value="1"/>
</dbReference>
<evidence type="ECO:0000256" key="4">
    <source>
        <dbReference type="ARBA" id="ARBA00022771"/>
    </source>
</evidence>
<evidence type="ECO:0000256" key="7">
    <source>
        <dbReference type="PROSITE-ProRule" id="PRU00042"/>
    </source>
</evidence>
<evidence type="ECO:0000256" key="2">
    <source>
        <dbReference type="ARBA" id="ARBA00022723"/>
    </source>
</evidence>
<evidence type="ECO:0000313" key="11">
    <source>
        <dbReference type="Proteomes" id="UP000683360"/>
    </source>
</evidence>
<comment type="subcellular location">
    <subcellularLocation>
        <location evidence="1">Nucleus</location>
    </subcellularLocation>
</comment>
<feature type="compositionally biased region" description="Basic and acidic residues" evidence="8">
    <location>
        <begin position="144"/>
        <end position="180"/>
    </location>
</feature>
<dbReference type="AlphaFoldDB" id="A0A8S3RCK2"/>
<name>A0A8S3RCK2_MYTED</name>
<dbReference type="InterPro" id="IPR013087">
    <property type="entry name" value="Znf_C2H2_type"/>
</dbReference>
<evidence type="ECO:0000256" key="1">
    <source>
        <dbReference type="ARBA" id="ARBA00004123"/>
    </source>
</evidence>
<keyword evidence="4 7" id="KW-0863">Zinc-finger</keyword>
<gene>
    <name evidence="10" type="ORF">MEDL_18928</name>
</gene>
<keyword evidence="2" id="KW-0479">Metal-binding</keyword>